<keyword evidence="1" id="KW-1133">Transmembrane helix</keyword>
<reference evidence="2" key="1">
    <citation type="submission" date="2018-06" db="EMBL/GenBank/DDBJ databases">
        <authorList>
            <person name="Zhirakovskaya E."/>
        </authorList>
    </citation>
    <scope>NUCLEOTIDE SEQUENCE</scope>
</reference>
<feature type="transmembrane region" description="Helical" evidence="1">
    <location>
        <begin position="12"/>
        <end position="30"/>
    </location>
</feature>
<proteinExistence type="predicted"/>
<protein>
    <recommendedName>
        <fullName evidence="3">AsmA domain-containing protein</fullName>
    </recommendedName>
</protein>
<keyword evidence="1" id="KW-0472">Membrane</keyword>
<gene>
    <name evidence="2" type="ORF">MNBD_GAMMA02-1277</name>
</gene>
<accession>A0A3B0VK66</accession>
<dbReference type="PANTHER" id="PTHR30441:SF8">
    <property type="entry name" value="DUF748 DOMAIN-CONTAINING PROTEIN"/>
    <property type="match status" value="1"/>
</dbReference>
<name>A0A3B0VK66_9ZZZZ</name>
<evidence type="ECO:0000256" key="1">
    <source>
        <dbReference type="SAM" id="Phobius"/>
    </source>
</evidence>
<dbReference type="InterPro" id="IPR008023">
    <property type="entry name" value="DUF748"/>
</dbReference>
<sequence length="869" mass="96363">MQMNKKLYKYKRFWLLLLIVAYLLFGFLYVPKIINQQLTTQLAEQLDMQAEMTAVKFNPLTFSTEIEGLKITDANQKTWFDSQLTGINFDPSNLIWGEWKFSDLNLVQPKITLLTNETGQILIPALPEFPESAGTGEPINFSIDQIRLTQGRMNLQAGNIKKDFELNIKSIEISHDKFSLADEDTNFEIKVTTESDESIALKGRYNHLQQTINSDIQLINWQATTLNQILPDELAIKNQAGQIQATGNIEWLLSKNPLVNFTSIEVQALQSQWQNAVSFEQLQVSIQQVTVDTEAQTVAIKRIESSQGDWQVMWPLNSAVSPMADANPQGSNDVVDAETPDWQINIEQINITDWPVELIDHEVDASITFAIQSLEVLKVNNLNQAFTVQSQFSFADSGQLSITSEQVLSPLDLNADVMLKQLSLKQIAPWITDQSGLVFTQGQLSTMQKLKLNGEHFDLTGGLSIKNANIENQNAQAIANWGELQIGATTLSSLDQTIVIDQISIDQANGNIIIDSDNNINVQNLKSSEAPETAPSDNQTTDSDDWSIKIGAINIKNTSTALIDQSIKPEVKTSISELNGQIKGLSSESLSKADVNIKGKFNQFSPLSIQGKINPLSSDAYTDLKVTIEDLDLLAFSPYSAKFVAFPINGGKLNIELEYSLNQHELRGKNKLLFKQFKLGDKTPAPDAINLPLKLAVALLSDMNGEMKINLPVSGNLNDPKFSYGGLVGKAIFKLITNIVASPFKILGALIPNPDPNLSDIQFASGSAELLPPEQNKLNQIAEIMAQKAELNLQLNPQLDPTFDQAGLQISMLMDKAPFTTFDTTDNNVTEWLSAQLTPEELTTYQLDDGSIDHQKIWQALINRQVVSE</sequence>
<dbReference type="GO" id="GO:0090313">
    <property type="term" value="P:regulation of protein targeting to membrane"/>
    <property type="evidence" value="ECO:0007669"/>
    <property type="project" value="TreeGrafter"/>
</dbReference>
<organism evidence="2">
    <name type="scientific">hydrothermal vent metagenome</name>
    <dbReference type="NCBI Taxonomy" id="652676"/>
    <lineage>
        <taxon>unclassified sequences</taxon>
        <taxon>metagenomes</taxon>
        <taxon>ecological metagenomes</taxon>
    </lineage>
</organism>
<dbReference type="GO" id="GO:0005886">
    <property type="term" value="C:plasma membrane"/>
    <property type="evidence" value="ECO:0007669"/>
    <property type="project" value="TreeGrafter"/>
</dbReference>
<feature type="non-terminal residue" evidence="2">
    <location>
        <position position="869"/>
    </location>
</feature>
<evidence type="ECO:0008006" key="3">
    <source>
        <dbReference type="Google" id="ProtNLM"/>
    </source>
</evidence>
<dbReference type="InterPro" id="IPR052894">
    <property type="entry name" value="AsmA-related"/>
</dbReference>
<evidence type="ECO:0000313" key="2">
    <source>
        <dbReference type="EMBL" id="VAW44008.1"/>
    </source>
</evidence>
<dbReference type="Pfam" id="PF05359">
    <property type="entry name" value="DUF748"/>
    <property type="match status" value="1"/>
</dbReference>
<dbReference type="EMBL" id="UOFA01000058">
    <property type="protein sequence ID" value="VAW44008.1"/>
    <property type="molecule type" value="Genomic_DNA"/>
</dbReference>
<dbReference type="AlphaFoldDB" id="A0A3B0VK66"/>
<keyword evidence="1" id="KW-0812">Transmembrane</keyword>
<dbReference type="PANTHER" id="PTHR30441">
    <property type="entry name" value="DUF748 DOMAIN-CONTAINING PROTEIN"/>
    <property type="match status" value="1"/>
</dbReference>